<accession>A0ABR2PE33</accession>
<organism evidence="2 3">
    <name type="scientific">Hibiscus sabdariffa</name>
    <name type="common">roselle</name>
    <dbReference type="NCBI Taxonomy" id="183260"/>
    <lineage>
        <taxon>Eukaryota</taxon>
        <taxon>Viridiplantae</taxon>
        <taxon>Streptophyta</taxon>
        <taxon>Embryophyta</taxon>
        <taxon>Tracheophyta</taxon>
        <taxon>Spermatophyta</taxon>
        <taxon>Magnoliopsida</taxon>
        <taxon>eudicotyledons</taxon>
        <taxon>Gunneridae</taxon>
        <taxon>Pentapetalae</taxon>
        <taxon>rosids</taxon>
        <taxon>malvids</taxon>
        <taxon>Malvales</taxon>
        <taxon>Malvaceae</taxon>
        <taxon>Malvoideae</taxon>
        <taxon>Hibiscus</taxon>
    </lineage>
</organism>
<feature type="region of interest" description="Disordered" evidence="1">
    <location>
        <begin position="24"/>
        <end position="70"/>
    </location>
</feature>
<feature type="region of interest" description="Disordered" evidence="1">
    <location>
        <begin position="144"/>
        <end position="167"/>
    </location>
</feature>
<dbReference type="Proteomes" id="UP001396334">
    <property type="component" value="Unassembled WGS sequence"/>
</dbReference>
<evidence type="ECO:0000256" key="1">
    <source>
        <dbReference type="SAM" id="MobiDB-lite"/>
    </source>
</evidence>
<comment type="caution">
    <text evidence="2">The sequence shown here is derived from an EMBL/GenBank/DDBJ whole genome shotgun (WGS) entry which is preliminary data.</text>
</comment>
<evidence type="ECO:0000313" key="2">
    <source>
        <dbReference type="EMBL" id="KAK8986705.1"/>
    </source>
</evidence>
<keyword evidence="3" id="KW-1185">Reference proteome</keyword>
<reference evidence="2 3" key="1">
    <citation type="journal article" date="2024" name="G3 (Bethesda)">
        <title>Genome assembly of Hibiscus sabdariffa L. provides insights into metabolisms of medicinal natural products.</title>
        <authorList>
            <person name="Kim T."/>
        </authorList>
    </citation>
    <scope>NUCLEOTIDE SEQUENCE [LARGE SCALE GENOMIC DNA]</scope>
    <source>
        <strain evidence="2">TK-2024</strain>
        <tissue evidence="2">Old leaves</tissue>
    </source>
</reference>
<protein>
    <submittedName>
        <fullName evidence="2">Uncharacterized protein</fullName>
    </submittedName>
</protein>
<feature type="compositionally biased region" description="Acidic residues" evidence="1">
    <location>
        <begin position="257"/>
        <end position="283"/>
    </location>
</feature>
<gene>
    <name evidence="2" type="ORF">V6N11_010256</name>
</gene>
<name>A0ABR2PE33_9ROSI</name>
<feature type="compositionally biased region" description="Basic and acidic residues" evidence="1">
    <location>
        <begin position="49"/>
        <end position="59"/>
    </location>
</feature>
<feature type="compositionally biased region" description="Polar residues" evidence="1">
    <location>
        <begin position="146"/>
        <end position="156"/>
    </location>
</feature>
<feature type="region of interest" description="Disordered" evidence="1">
    <location>
        <begin position="230"/>
        <end position="283"/>
    </location>
</feature>
<proteinExistence type="predicted"/>
<sequence length="283" mass="31363">MNASNNRGEASAFIRGSRLFASAPLEMKEKKRQSACHTMESRTSTGSSDKLDPARKYGKQDPTNRNNFTGDFCGKVSRGGVYRMKQHLLGGFKNVLDCLECPEHVKEEIKTFMLKKAELKATHSMLPSDSFVVDEYDQEDEQECETLNSSGVPSQKSGKKPRHKGPMDLFVTPKAHPKKDEGGVHAACAKKLREKASRSIASDGLTWSHVSKAIGAHEPSYLTRTSMVMKESFRPSSSKSAKEKNVPTSSSAHGRDDEMEEDIGEDDFAVDEDYNDEFDDPSS</sequence>
<evidence type="ECO:0000313" key="3">
    <source>
        <dbReference type="Proteomes" id="UP001396334"/>
    </source>
</evidence>
<dbReference type="EMBL" id="JBBPBN010000063">
    <property type="protein sequence ID" value="KAK8986705.1"/>
    <property type="molecule type" value="Genomic_DNA"/>
</dbReference>